<comment type="caution">
    <text evidence="1">The sequence shown here is derived from an EMBL/GenBank/DDBJ whole genome shotgun (WGS) entry which is preliminary data.</text>
</comment>
<sequence>MRSGTPLDYRLDFSRWRTFGPPERIFIAPEWARWPHTSHNQSSRQALGRSGSLETPHYFGVREYIGRICGSCSAVACATGVGSLQARGRCISTTGA</sequence>
<name>A0AAV9BG02_ACOGR</name>
<accession>A0AAV9BG02</accession>
<dbReference type="AlphaFoldDB" id="A0AAV9BG02"/>
<evidence type="ECO:0000313" key="2">
    <source>
        <dbReference type="Proteomes" id="UP001179952"/>
    </source>
</evidence>
<evidence type="ECO:0000313" key="1">
    <source>
        <dbReference type="EMBL" id="KAK1275032.1"/>
    </source>
</evidence>
<gene>
    <name evidence="1" type="ORF">QJS04_geneDACA020806</name>
</gene>
<organism evidence="1 2">
    <name type="scientific">Acorus gramineus</name>
    <name type="common">Dwarf sweet flag</name>
    <dbReference type="NCBI Taxonomy" id="55184"/>
    <lineage>
        <taxon>Eukaryota</taxon>
        <taxon>Viridiplantae</taxon>
        <taxon>Streptophyta</taxon>
        <taxon>Embryophyta</taxon>
        <taxon>Tracheophyta</taxon>
        <taxon>Spermatophyta</taxon>
        <taxon>Magnoliopsida</taxon>
        <taxon>Liliopsida</taxon>
        <taxon>Acoraceae</taxon>
        <taxon>Acorus</taxon>
    </lineage>
</organism>
<protein>
    <submittedName>
        <fullName evidence="1">Uncharacterized protein</fullName>
    </submittedName>
</protein>
<reference evidence="1" key="1">
    <citation type="journal article" date="2023" name="Nat. Commun.">
        <title>Diploid and tetraploid genomes of Acorus and the evolution of monocots.</title>
        <authorList>
            <person name="Ma L."/>
            <person name="Liu K.W."/>
            <person name="Li Z."/>
            <person name="Hsiao Y.Y."/>
            <person name="Qi Y."/>
            <person name="Fu T."/>
            <person name="Tang G.D."/>
            <person name="Zhang D."/>
            <person name="Sun W.H."/>
            <person name="Liu D.K."/>
            <person name="Li Y."/>
            <person name="Chen G.Z."/>
            <person name="Liu X.D."/>
            <person name="Liao X.Y."/>
            <person name="Jiang Y.T."/>
            <person name="Yu X."/>
            <person name="Hao Y."/>
            <person name="Huang J."/>
            <person name="Zhao X.W."/>
            <person name="Ke S."/>
            <person name="Chen Y.Y."/>
            <person name="Wu W.L."/>
            <person name="Hsu J.L."/>
            <person name="Lin Y.F."/>
            <person name="Huang M.D."/>
            <person name="Li C.Y."/>
            <person name="Huang L."/>
            <person name="Wang Z.W."/>
            <person name="Zhao X."/>
            <person name="Zhong W.Y."/>
            <person name="Peng D.H."/>
            <person name="Ahmad S."/>
            <person name="Lan S."/>
            <person name="Zhang J.S."/>
            <person name="Tsai W.C."/>
            <person name="Van de Peer Y."/>
            <person name="Liu Z.J."/>
        </authorList>
    </citation>
    <scope>NUCLEOTIDE SEQUENCE</scope>
    <source>
        <strain evidence="1">SCP</strain>
    </source>
</reference>
<keyword evidence="2" id="KW-1185">Reference proteome</keyword>
<dbReference type="Proteomes" id="UP001179952">
    <property type="component" value="Unassembled WGS sequence"/>
</dbReference>
<proteinExistence type="predicted"/>
<dbReference type="EMBL" id="JAUJYN010000003">
    <property type="protein sequence ID" value="KAK1275032.1"/>
    <property type="molecule type" value="Genomic_DNA"/>
</dbReference>
<reference evidence="1" key="2">
    <citation type="submission" date="2023-06" db="EMBL/GenBank/DDBJ databases">
        <authorList>
            <person name="Ma L."/>
            <person name="Liu K.-W."/>
            <person name="Li Z."/>
            <person name="Hsiao Y.-Y."/>
            <person name="Qi Y."/>
            <person name="Fu T."/>
            <person name="Tang G."/>
            <person name="Zhang D."/>
            <person name="Sun W.-H."/>
            <person name="Liu D.-K."/>
            <person name="Li Y."/>
            <person name="Chen G.-Z."/>
            <person name="Liu X.-D."/>
            <person name="Liao X.-Y."/>
            <person name="Jiang Y.-T."/>
            <person name="Yu X."/>
            <person name="Hao Y."/>
            <person name="Huang J."/>
            <person name="Zhao X.-W."/>
            <person name="Ke S."/>
            <person name="Chen Y.-Y."/>
            <person name="Wu W.-L."/>
            <person name="Hsu J.-L."/>
            <person name="Lin Y.-F."/>
            <person name="Huang M.-D."/>
            <person name="Li C.-Y."/>
            <person name="Huang L."/>
            <person name="Wang Z.-W."/>
            <person name="Zhao X."/>
            <person name="Zhong W.-Y."/>
            <person name="Peng D.-H."/>
            <person name="Ahmad S."/>
            <person name="Lan S."/>
            <person name="Zhang J.-S."/>
            <person name="Tsai W.-C."/>
            <person name="Van De Peer Y."/>
            <person name="Liu Z.-J."/>
        </authorList>
    </citation>
    <scope>NUCLEOTIDE SEQUENCE</scope>
    <source>
        <strain evidence="1">SCP</strain>
        <tissue evidence="1">Leaves</tissue>
    </source>
</reference>